<proteinExistence type="predicted"/>
<dbReference type="EMBL" id="JAQAGZ010000024">
    <property type="protein sequence ID" value="MCZ8516484.1"/>
    <property type="molecule type" value="Genomic_DNA"/>
</dbReference>
<comment type="subcellular location">
    <subcellularLocation>
        <location evidence="1">Cell membrane</location>
        <topology evidence="1">Multi-pass membrane protein</topology>
    </subcellularLocation>
</comment>
<organism evidence="10 11">
    <name type="scientific">Paenibacillus gyeongsangnamensis</name>
    <dbReference type="NCBI Taxonomy" id="3388067"/>
    <lineage>
        <taxon>Bacteria</taxon>
        <taxon>Bacillati</taxon>
        <taxon>Bacillota</taxon>
        <taxon>Bacilli</taxon>
        <taxon>Bacillales</taxon>
        <taxon>Paenibacillaceae</taxon>
        <taxon>Paenibacillus</taxon>
    </lineage>
</organism>
<evidence type="ECO:0000313" key="11">
    <source>
        <dbReference type="Proteomes" id="UP001527882"/>
    </source>
</evidence>
<dbReference type="GO" id="GO:0005524">
    <property type="term" value="F:ATP binding"/>
    <property type="evidence" value="ECO:0007669"/>
    <property type="project" value="UniProtKB-KW"/>
</dbReference>
<dbReference type="InterPro" id="IPR003593">
    <property type="entry name" value="AAA+_ATPase"/>
</dbReference>
<feature type="transmembrane region" description="Helical" evidence="7">
    <location>
        <begin position="53"/>
        <end position="73"/>
    </location>
</feature>
<dbReference type="PROSITE" id="PS00211">
    <property type="entry name" value="ABC_TRANSPORTER_1"/>
    <property type="match status" value="1"/>
</dbReference>
<gene>
    <name evidence="10" type="ORF">O9H85_29675</name>
</gene>
<feature type="transmembrane region" description="Helical" evidence="7">
    <location>
        <begin position="271"/>
        <end position="293"/>
    </location>
</feature>
<feature type="transmembrane region" description="Helical" evidence="7">
    <location>
        <begin position="235"/>
        <end position="259"/>
    </location>
</feature>
<dbReference type="InterPro" id="IPR036640">
    <property type="entry name" value="ABC1_TM_sf"/>
</dbReference>
<dbReference type="PROSITE" id="PS50929">
    <property type="entry name" value="ABC_TM1F"/>
    <property type="match status" value="1"/>
</dbReference>
<feature type="transmembrane region" description="Helical" evidence="7">
    <location>
        <begin position="128"/>
        <end position="146"/>
    </location>
</feature>
<sequence length="578" mass="64502">MIMPYVLKYWETYFWLFLLLFSSIGLTFFFTWFLQHMIDAAIRRNVSEVRTMLMYGVLFTVLSSLISYFSTYLEAAAVVKVRTDLKNALFHHMMRLPAKYYGSHHSGEMVSRLTNDANGIDGAIGSNMLNVIRLPIMALSAFIYLFQINGKLTVICLALGPIAALSGLVFGKLLRRYSKVVQESLGKLNSFLNDSFAGYTVIRSFTMEKKIYKQYETINGGLMSLEFTLAKLRGWFQAGAGSAGALSFFVCLGVGGHYLMEDSMSVGDLLAFINLVQHLVYPLTGLAGMWGAFQRSVAAMERVQEVFNEPPETRTLPSGEPLPEFKGSIEMKDIRFSYEGQTNALDRFNLMIPAGKVVALVGPSGAGKSTLFNLLMGFYKPQTGTILFDDQPIHLLSSSQLRGCTAYVPQETYLFDGTIRQNIAYGKDGASELELIRAAKEANAHEFIMSLPNGYDTEIGERGVRLSGGQKQRLAIARAILKDAPILLLDEATSALDSETEHQVQEALDRLMKERTTIVIAHRLSTIHHADLIAVVDKGRVIEQGTHHELLSKKGLYARLYQIQYSKERDELEMNKSG</sequence>
<keyword evidence="2 7" id="KW-0812">Transmembrane</keyword>
<evidence type="ECO:0000256" key="7">
    <source>
        <dbReference type="SAM" id="Phobius"/>
    </source>
</evidence>
<dbReference type="RefSeq" id="WP_269885021.1">
    <property type="nucleotide sequence ID" value="NZ_JAQAGZ010000024.1"/>
</dbReference>
<keyword evidence="5 7" id="KW-1133">Transmembrane helix</keyword>
<dbReference type="Gene3D" id="3.40.50.300">
    <property type="entry name" value="P-loop containing nucleotide triphosphate hydrolases"/>
    <property type="match status" value="1"/>
</dbReference>
<dbReference type="Pfam" id="PF00005">
    <property type="entry name" value="ABC_tran"/>
    <property type="match status" value="1"/>
</dbReference>
<evidence type="ECO:0000313" key="10">
    <source>
        <dbReference type="EMBL" id="MCZ8516484.1"/>
    </source>
</evidence>
<dbReference type="SUPFAM" id="SSF90123">
    <property type="entry name" value="ABC transporter transmembrane region"/>
    <property type="match status" value="1"/>
</dbReference>
<evidence type="ECO:0000259" key="9">
    <source>
        <dbReference type="PROSITE" id="PS50929"/>
    </source>
</evidence>
<evidence type="ECO:0000256" key="4">
    <source>
        <dbReference type="ARBA" id="ARBA00022840"/>
    </source>
</evidence>
<dbReference type="InterPro" id="IPR039421">
    <property type="entry name" value="Type_1_exporter"/>
</dbReference>
<protein>
    <submittedName>
        <fullName evidence="10">ABC transporter ATP-binding protein</fullName>
    </submittedName>
</protein>
<dbReference type="InterPro" id="IPR003439">
    <property type="entry name" value="ABC_transporter-like_ATP-bd"/>
</dbReference>
<dbReference type="Gene3D" id="1.20.1560.10">
    <property type="entry name" value="ABC transporter type 1, transmembrane domain"/>
    <property type="match status" value="1"/>
</dbReference>
<dbReference type="Proteomes" id="UP001527882">
    <property type="component" value="Unassembled WGS sequence"/>
</dbReference>
<keyword evidence="11" id="KW-1185">Reference proteome</keyword>
<keyword evidence="3" id="KW-0547">Nucleotide-binding</keyword>
<keyword evidence="4 10" id="KW-0067">ATP-binding</keyword>
<evidence type="ECO:0000256" key="1">
    <source>
        <dbReference type="ARBA" id="ARBA00004651"/>
    </source>
</evidence>
<feature type="domain" description="ABC transporter" evidence="8">
    <location>
        <begin position="329"/>
        <end position="563"/>
    </location>
</feature>
<dbReference type="InterPro" id="IPR011527">
    <property type="entry name" value="ABC1_TM_dom"/>
</dbReference>
<dbReference type="PANTHER" id="PTHR43394:SF1">
    <property type="entry name" value="ATP-BINDING CASSETTE SUB-FAMILY B MEMBER 10, MITOCHONDRIAL"/>
    <property type="match status" value="1"/>
</dbReference>
<dbReference type="PROSITE" id="PS50893">
    <property type="entry name" value="ABC_TRANSPORTER_2"/>
    <property type="match status" value="1"/>
</dbReference>
<evidence type="ECO:0000256" key="6">
    <source>
        <dbReference type="ARBA" id="ARBA00023136"/>
    </source>
</evidence>
<evidence type="ECO:0000259" key="8">
    <source>
        <dbReference type="PROSITE" id="PS50893"/>
    </source>
</evidence>
<feature type="transmembrane region" description="Helical" evidence="7">
    <location>
        <begin position="12"/>
        <end position="33"/>
    </location>
</feature>
<feature type="transmembrane region" description="Helical" evidence="7">
    <location>
        <begin position="152"/>
        <end position="174"/>
    </location>
</feature>
<evidence type="ECO:0000256" key="3">
    <source>
        <dbReference type="ARBA" id="ARBA00022741"/>
    </source>
</evidence>
<accession>A0ABT4QHX8</accession>
<dbReference type="InterPro" id="IPR017871">
    <property type="entry name" value="ABC_transporter-like_CS"/>
</dbReference>
<reference evidence="10 11" key="1">
    <citation type="submission" date="2022-12" db="EMBL/GenBank/DDBJ databases">
        <title>Draft genome sequence of Paenibacillus sp. dW9.</title>
        <authorList>
            <person name="Choi E.-W."/>
            <person name="Kim D.-U."/>
        </authorList>
    </citation>
    <scope>NUCLEOTIDE SEQUENCE [LARGE SCALE GENOMIC DNA]</scope>
    <source>
        <strain evidence="11">dW9</strain>
    </source>
</reference>
<keyword evidence="6 7" id="KW-0472">Membrane</keyword>
<dbReference type="SMART" id="SM00382">
    <property type="entry name" value="AAA"/>
    <property type="match status" value="1"/>
</dbReference>
<evidence type="ECO:0000256" key="2">
    <source>
        <dbReference type="ARBA" id="ARBA00022692"/>
    </source>
</evidence>
<name>A0ABT4QHX8_9BACL</name>
<dbReference type="PANTHER" id="PTHR43394">
    <property type="entry name" value="ATP-DEPENDENT PERMEASE MDL1, MITOCHONDRIAL"/>
    <property type="match status" value="1"/>
</dbReference>
<dbReference type="Pfam" id="PF00664">
    <property type="entry name" value="ABC_membrane"/>
    <property type="match status" value="1"/>
</dbReference>
<evidence type="ECO:0000256" key="5">
    <source>
        <dbReference type="ARBA" id="ARBA00022989"/>
    </source>
</evidence>
<comment type="caution">
    <text evidence="10">The sequence shown here is derived from an EMBL/GenBank/DDBJ whole genome shotgun (WGS) entry which is preliminary data.</text>
</comment>
<dbReference type="InterPro" id="IPR027417">
    <property type="entry name" value="P-loop_NTPase"/>
</dbReference>
<dbReference type="SUPFAM" id="SSF52540">
    <property type="entry name" value="P-loop containing nucleoside triphosphate hydrolases"/>
    <property type="match status" value="1"/>
</dbReference>
<dbReference type="CDD" id="cd07346">
    <property type="entry name" value="ABC_6TM_exporters"/>
    <property type="match status" value="1"/>
</dbReference>
<feature type="domain" description="ABC transmembrane type-1" evidence="9">
    <location>
        <begin position="14"/>
        <end position="295"/>
    </location>
</feature>